<accession>A0A8K0RYD8</accession>
<keyword evidence="3" id="KW-1185">Reference proteome</keyword>
<organism evidence="2 3">
    <name type="scientific">Fusarium tricinctum</name>
    <dbReference type="NCBI Taxonomy" id="61284"/>
    <lineage>
        <taxon>Eukaryota</taxon>
        <taxon>Fungi</taxon>
        <taxon>Dikarya</taxon>
        <taxon>Ascomycota</taxon>
        <taxon>Pezizomycotina</taxon>
        <taxon>Sordariomycetes</taxon>
        <taxon>Hypocreomycetidae</taxon>
        <taxon>Hypocreales</taxon>
        <taxon>Nectriaceae</taxon>
        <taxon>Fusarium</taxon>
        <taxon>Fusarium tricinctum species complex</taxon>
    </lineage>
</organism>
<dbReference type="EMBL" id="JAGPXF010000004">
    <property type="protein sequence ID" value="KAH7245009.1"/>
    <property type="molecule type" value="Genomic_DNA"/>
</dbReference>
<comment type="caution">
    <text evidence="2">The sequence shown here is derived from an EMBL/GenBank/DDBJ whole genome shotgun (WGS) entry which is preliminary data.</text>
</comment>
<dbReference type="InterPro" id="IPR053157">
    <property type="entry name" value="Sterol_Uptake_Regulator"/>
</dbReference>
<dbReference type="GO" id="GO:0001228">
    <property type="term" value="F:DNA-binding transcription activator activity, RNA polymerase II-specific"/>
    <property type="evidence" value="ECO:0007669"/>
    <property type="project" value="TreeGrafter"/>
</dbReference>
<dbReference type="InterPro" id="IPR021858">
    <property type="entry name" value="Fun_TF"/>
</dbReference>
<reference evidence="2" key="1">
    <citation type="journal article" date="2021" name="Nat. Commun.">
        <title>Genetic determinants of endophytism in the Arabidopsis root mycobiome.</title>
        <authorList>
            <person name="Mesny F."/>
            <person name="Miyauchi S."/>
            <person name="Thiergart T."/>
            <person name="Pickel B."/>
            <person name="Atanasova L."/>
            <person name="Karlsson M."/>
            <person name="Huettel B."/>
            <person name="Barry K.W."/>
            <person name="Haridas S."/>
            <person name="Chen C."/>
            <person name="Bauer D."/>
            <person name="Andreopoulos W."/>
            <person name="Pangilinan J."/>
            <person name="LaButti K."/>
            <person name="Riley R."/>
            <person name="Lipzen A."/>
            <person name="Clum A."/>
            <person name="Drula E."/>
            <person name="Henrissat B."/>
            <person name="Kohler A."/>
            <person name="Grigoriev I.V."/>
            <person name="Martin F.M."/>
            <person name="Hacquard S."/>
        </authorList>
    </citation>
    <scope>NUCLEOTIDE SEQUENCE</scope>
    <source>
        <strain evidence="2">MPI-SDFR-AT-0068</strain>
    </source>
</reference>
<protein>
    <submittedName>
        <fullName evidence="2">C6 zinc finger domain-containing protein</fullName>
    </submittedName>
</protein>
<evidence type="ECO:0000313" key="2">
    <source>
        <dbReference type="EMBL" id="KAH7245009.1"/>
    </source>
</evidence>
<dbReference type="AlphaFoldDB" id="A0A8K0RYD8"/>
<keyword evidence="1" id="KW-0539">Nucleus</keyword>
<dbReference type="Pfam" id="PF11951">
    <property type="entry name" value="Fungal_trans_2"/>
    <property type="match status" value="1"/>
</dbReference>
<evidence type="ECO:0000256" key="1">
    <source>
        <dbReference type="ARBA" id="ARBA00023242"/>
    </source>
</evidence>
<gene>
    <name evidence="2" type="ORF">BKA59DRAFT_169005</name>
</gene>
<sequence length="354" mass="40628">MPPATTVVAVNGSAKANCGDLLSLGVTFDADRLSPKPLSAEWNRDLELMHHYSTITCNTLALREDMRDLWRVIIPQVGYSHPFVLHGLLAISALHKSYLIPSKREIYLKVSTYYQSLGLEGFRPFLREITKHNWKPAFCYATIEVLYSCSLPARLDHKTAVASITNVLDWFRFLREIRSVLQPFIEYLPGSNFAPLAQGVWIVGSNEISECDPSLEKSSLPNDVFDALRHLGSFFQSNIRSDTYKEYEKAVLELLNSAKLMAYAGLHVECGMILFWPYFLPETIIVDMQVHNPYALVLLSYFAVFLRVMEERFWFIKGWGIRLYADIEIQLADQQPFLDLLKWPKEQVFRPNGH</sequence>
<dbReference type="PANTHER" id="PTHR47784:SF5">
    <property type="entry name" value="STEROL UPTAKE CONTROL PROTEIN 2"/>
    <property type="match status" value="1"/>
</dbReference>
<dbReference type="Proteomes" id="UP000813427">
    <property type="component" value="Unassembled WGS sequence"/>
</dbReference>
<dbReference type="OrthoDB" id="5295362at2759"/>
<proteinExistence type="predicted"/>
<evidence type="ECO:0000313" key="3">
    <source>
        <dbReference type="Proteomes" id="UP000813427"/>
    </source>
</evidence>
<name>A0A8K0RYD8_9HYPO</name>
<dbReference type="PANTHER" id="PTHR47784">
    <property type="entry name" value="STEROL UPTAKE CONTROL PROTEIN 2"/>
    <property type="match status" value="1"/>
</dbReference>